<evidence type="ECO:0000313" key="6">
    <source>
        <dbReference type="Proteomes" id="UP000540685"/>
    </source>
</evidence>
<organism evidence="5 6">
    <name type="scientific">Streptosporangium becharense</name>
    <dbReference type="NCBI Taxonomy" id="1816182"/>
    <lineage>
        <taxon>Bacteria</taxon>
        <taxon>Bacillati</taxon>
        <taxon>Actinomycetota</taxon>
        <taxon>Actinomycetes</taxon>
        <taxon>Streptosporangiales</taxon>
        <taxon>Streptosporangiaceae</taxon>
        <taxon>Streptosporangium</taxon>
    </lineage>
</organism>
<dbReference type="PRINTS" id="PR00598">
    <property type="entry name" value="HTHMARR"/>
</dbReference>
<dbReference type="PANTHER" id="PTHR42756">
    <property type="entry name" value="TRANSCRIPTIONAL REGULATOR, MARR"/>
    <property type="match status" value="1"/>
</dbReference>
<keyword evidence="3" id="KW-0804">Transcription</keyword>
<dbReference type="EMBL" id="JACHMP010000001">
    <property type="protein sequence ID" value="MBB5818718.1"/>
    <property type="molecule type" value="Genomic_DNA"/>
</dbReference>
<dbReference type="Pfam" id="PF12802">
    <property type="entry name" value="MarR_2"/>
    <property type="match status" value="1"/>
</dbReference>
<dbReference type="SMART" id="SM00347">
    <property type="entry name" value="HTH_MARR"/>
    <property type="match status" value="1"/>
</dbReference>
<keyword evidence="2 5" id="KW-0238">DNA-binding</keyword>
<reference evidence="5 6" key="1">
    <citation type="submission" date="2020-08" db="EMBL/GenBank/DDBJ databases">
        <title>Sequencing the genomes of 1000 actinobacteria strains.</title>
        <authorList>
            <person name="Klenk H.-P."/>
        </authorList>
    </citation>
    <scope>NUCLEOTIDE SEQUENCE [LARGE SCALE GENOMIC DNA]</scope>
    <source>
        <strain evidence="5 6">DSM 46887</strain>
    </source>
</reference>
<feature type="domain" description="HTH marR-type" evidence="4">
    <location>
        <begin position="24"/>
        <end position="159"/>
    </location>
</feature>
<name>A0A7W9IDH6_9ACTN</name>
<dbReference type="InterPro" id="IPR036388">
    <property type="entry name" value="WH-like_DNA-bd_sf"/>
</dbReference>
<dbReference type="GO" id="GO:0003700">
    <property type="term" value="F:DNA-binding transcription factor activity"/>
    <property type="evidence" value="ECO:0007669"/>
    <property type="project" value="InterPro"/>
</dbReference>
<sequence length="170" mass="18682">MTEDPVDRIVQQWQRERPDLEPSPMGIFGRIYRIARLMGDRMEAVYGSYGIGRGEFDVLATLRRAGEPYTLSPGAMTATLMLTSGGMTGRLDRLERAGLIARSPDPDDRRALRVSLTSEGLRLIDEAVAAGLGPQHETLAVLSPERRELLAGLLRDVLGELERPRGGAAR</sequence>
<evidence type="ECO:0000256" key="1">
    <source>
        <dbReference type="ARBA" id="ARBA00023015"/>
    </source>
</evidence>
<dbReference type="PANTHER" id="PTHR42756:SF1">
    <property type="entry name" value="TRANSCRIPTIONAL REPRESSOR OF EMRAB OPERON"/>
    <property type="match status" value="1"/>
</dbReference>
<accession>A0A7W9IDH6</accession>
<evidence type="ECO:0000256" key="2">
    <source>
        <dbReference type="ARBA" id="ARBA00023125"/>
    </source>
</evidence>
<dbReference type="PROSITE" id="PS50995">
    <property type="entry name" value="HTH_MARR_2"/>
    <property type="match status" value="1"/>
</dbReference>
<proteinExistence type="predicted"/>
<evidence type="ECO:0000256" key="3">
    <source>
        <dbReference type="ARBA" id="ARBA00023163"/>
    </source>
</evidence>
<gene>
    <name evidence="5" type="ORF">F4562_001780</name>
</gene>
<evidence type="ECO:0000259" key="4">
    <source>
        <dbReference type="PROSITE" id="PS50995"/>
    </source>
</evidence>
<dbReference type="Gene3D" id="1.10.10.10">
    <property type="entry name" value="Winged helix-like DNA-binding domain superfamily/Winged helix DNA-binding domain"/>
    <property type="match status" value="1"/>
</dbReference>
<dbReference type="InterPro" id="IPR036390">
    <property type="entry name" value="WH_DNA-bd_sf"/>
</dbReference>
<keyword evidence="1" id="KW-0805">Transcription regulation</keyword>
<dbReference type="Proteomes" id="UP000540685">
    <property type="component" value="Unassembled WGS sequence"/>
</dbReference>
<dbReference type="GO" id="GO:0003677">
    <property type="term" value="F:DNA binding"/>
    <property type="evidence" value="ECO:0007669"/>
    <property type="project" value="UniProtKB-KW"/>
</dbReference>
<protein>
    <submittedName>
        <fullName evidence="5">DNA-binding MarR family transcriptional regulator</fullName>
    </submittedName>
</protein>
<dbReference type="InterPro" id="IPR000835">
    <property type="entry name" value="HTH_MarR-typ"/>
</dbReference>
<dbReference type="SUPFAM" id="SSF46785">
    <property type="entry name" value="Winged helix' DNA-binding domain"/>
    <property type="match status" value="1"/>
</dbReference>
<dbReference type="AlphaFoldDB" id="A0A7W9IDH6"/>
<comment type="caution">
    <text evidence="5">The sequence shown here is derived from an EMBL/GenBank/DDBJ whole genome shotgun (WGS) entry which is preliminary data.</text>
</comment>
<evidence type="ECO:0000313" key="5">
    <source>
        <dbReference type="EMBL" id="MBB5818718.1"/>
    </source>
</evidence>
<keyword evidence="6" id="KW-1185">Reference proteome</keyword>
<dbReference type="RefSeq" id="WP_184542431.1">
    <property type="nucleotide sequence ID" value="NZ_JACHMP010000001.1"/>
</dbReference>